<dbReference type="Proteomes" id="UP000552097">
    <property type="component" value="Unassembled WGS sequence"/>
</dbReference>
<evidence type="ECO:0000313" key="2">
    <source>
        <dbReference type="EMBL" id="MBB5804967.1"/>
    </source>
</evidence>
<dbReference type="EMBL" id="JACHMO010000001">
    <property type="protein sequence ID" value="MBB5804967.1"/>
    <property type="molecule type" value="Genomic_DNA"/>
</dbReference>
<protein>
    <recommendedName>
        <fullName evidence="4">Excreted virulence factor EspC (Type VII ESX diderm)</fullName>
    </recommendedName>
</protein>
<reference evidence="2 3" key="1">
    <citation type="submission" date="2020-08" db="EMBL/GenBank/DDBJ databases">
        <title>Sequencing the genomes of 1000 actinobacteria strains.</title>
        <authorList>
            <person name="Klenk H.-P."/>
        </authorList>
    </citation>
    <scope>NUCLEOTIDE SEQUENCE [LARGE SCALE GENOMIC DNA]</scope>
    <source>
        <strain evidence="2 3">DSM 45486</strain>
    </source>
</reference>
<feature type="region of interest" description="Disordered" evidence="1">
    <location>
        <begin position="90"/>
        <end position="114"/>
    </location>
</feature>
<evidence type="ECO:0008006" key="4">
    <source>
        <dbReference type="Google" id="ProtNLM"/>
    </source>
</evidence>
<name>A0A7W9HMF2_9PSEU</name>
<evidence type="ECO:0000256" key="1">
    <source>
        <dbReference type="SAM" id="MobiDB-lite"/>
    </source>
</evidence>
<keyword evidence="3" id="KW-1185">Reference proteome</keyword>
<dbReference type="RefSeq" id="WP_184923157.1">
    <property type="nucleotide sequence ID" value="NZ_JACHMO010000001.1"/>
</dbReference>
<organism evidence="2 3">
    <name type="scientific">Saccharothrix ecbatanensis</name>
    <dbReference type="NCBI Taxonomy" id="1105145"/>
    <lineage>
        <taxon>Bacteria</taxon>
        <taxon>Bacillati</taxon>
        <taxon>Actinomycetota</taxon>
        <taxon>Actinomycetes</taxon>
        <taxon>Pseudonocardiales</taxon>
        <taxon>Pseudonocardiaceae</taxon>
        <taxon>Saccharothrix</taxon>
    </lineage>
</organism>
<comment type="caution">
    <text evidence="2">The sequence shown here is derived from an EMBL/GenBank/DDBJ whole genome shotgun (WGS) entry which is preliminary data.</text>
</comment>
<accession>A0A7W9HMF2</accession>
<evidence type="ECO:0000313" key="3">
    <source>
        <dbReference type="Proteomes" id="UP000552097"/>
    </source>
</evidence>
<sequence>MAGFGAVPEELRRAAGEIGDAGDKTAGLVWCGPSGEYGHDGVAGAWELFIQEMKAYVERLRQEADEHAIGLRAAASSYVDVDGEEAVGFGRLGEPAPAGDISRRLGTTPLKPVS</sequence>
<gene>
    <name evidence="2" type="ORF">F4560_004735</name>
</gene>
<proteinExistence type="predicted"/>
<dbReference type="AlphaFoldDB" id="A0A7W9HMF2"/>